<name>A0A7W6D558_9HYPH</name>
<comment type="similarity">
    <text evidence="5">Belongs to the 4-toluene sulfonate uptake permease (TSUP) (TC 2.A.102) family.</text>
</comment>
<feature type="transmembrane region" description="Helical" evidence="5">
    <location>
        <begin position="148"/>
        <end position="171"/>
    </location>
</feature>
<feature type="transmembrane region" description="Helical" evidence="5">
    <location>
        <begin position="6"/>
        <end position="27"/>
    </location>
</feature>
<evidence type="ECO:0000313" key="7">
    <source>
        <dbReference type="Proteomes" id="UP000528964"/>
    </source>
</evidence>
<evidence type="ECO:0000256" key="4">
    <source>
        <dbReference type="ARBA" id="ARBA00023136"/>
    </source>
</evidence>
<keyword evidence="4 5" id="KW-0472">Membrane</keyword>
<dbReference type="Pfam" id="PF01925">
    <property type="entry name" value="TauE"/>
    <property type="match status" value="1"/>
</dbReference>
<feature type="transmembrane region" description="Helical" evidence="5">
    <location>
        <begin position="110"/>
        <end position="128"/>
    </location>
</feature>
<evidence type="ECO:0000256" key="2">
    <source>
        <dbReference type="ARBA" id="ARBA00022692"/>
    </source>
</evidence>
<accession>A0A7W6D558</accession>
<comment type="caution">
    <text evidence="6">The sequence shown here is derived from an EMBL/GenBank/DDBJ whole genome shotgun (WGS) entry which is preliminary data.</text>
</comment>
<evidence type="ECO:0000256" key="5">
    <source>
        <dbReference type="RuleBase" id="RU363041"/>
    </source>
</evidence>
<feature type="transmembrane region" description="Helical" evidence="5">
    <location>
        <begin position="183"/>
        <end position="205"/>
    </location>
</feature>
<dbReference type="GO" id="GO:0005886">
    <property type="term" value="C:plasma membrane"/>
    <property type="evidence" value="ECO:0007669"/>
    <property type="project" value="UniProtKB-SubCell"/>
</dbReference>
<dbReference type="Proteomes" id="UP000528964">
    <property type="component" value="Unassembled WGS sequence"/>
</dbReference>
<dbReference type="PANTHER" id="PTHR43483:SF3">
    <property type="entry name" value="MEMBRANE TRANSPORTER PROTEIN HI_0806-RELATED"/>
    <property type="match status" value="1"/>
</dbReference>
<keyword evidence="5" id="KW-1003">Cell membrane</keyword>
<proteinExistence type="inferred from homology"/>
<organism evidence="6 7">
    <name type="scientific">Hansschlegelia beijingensis</name>
    <dbReference type="NCBI Taxonomy" id="1133344"/>
    <lineage>
        <taxon>Bacteria</taxon>
        <taxon>Pseudomonadati</taxon>
        <taxon>Pseudomonadota</taxon>
        <taxon>Alphaproteobacteria</taxon>
        <taxon>Hyphomicrobiales</taxon>
        <taxon>Methylopilaceae</taxon>
        <taxon>Hansschlegelia</taxon>
    </lineage>
</organism>
<evidence type="ECO:0000256" key="3">
    <source>
        <dbReference type="ARBA" id="ARBA00022989"/>
    </source>
</evidence>
<protein>
    <recommendedName>
        <fullName evidence="5">Probable membrane transporter protein</fullName>
    </recommendedName>
</protein>
<reference evidence="6 7" key="1">
    <citation type="submission" date="2020-08" db="EMBL/GenBank/DDBJ databases">
        <title>Genomic Encyclopedia of Type Strains, Phase IV (KMG-IV): sequencing the most valuable type-strain genomes for metagenomic binning, comparative biology and taxonomic classification.</title>
        <authorList>
            <person name="Goeker M."/>
        </authorList>
    </citation>
    <scope>NUCLEOTIDE SEQUENCE [LARGE SCALE GENOMIC DNA]</scope>
    <source>
        <strain evidence="6 7">DSM 25481</strain>
    </source>
</reference>
<comment type="subcellular location">
    <subcellularLocation>
        <location evidence="5">Cell membrane</location>
        <topology evidence="5">Multi-pass membrane protein</topology>
    </subcellularLocation>
    <subcellularLocation>
        <location evidence="1">Membrane</location>
        <topology evidence="1">Multi-pass membrane protein</topology>
    </subcellularLocation>
</comment>
<dbReference type="EMBL" id="JACIDR010000003">
    <property type="protein sequence ID" value="MBB3973363.1"/>
    <property type="molecule type" value="Genomic_DNA"/>
</dbReference>
<gene>
    <name evidence="6" type="ORF">GGR24_002033</name>
</gene>
<feature type="transmembrane region" description="Helical" evidence="5">
    <location>
        <begin position="84"/>
        <end position="103"/>
    </location>
</feature>
<evidence type="ECO:0000256" key="1">
    <source>
        <dbReference type="ARBA" id="ARBA00004141"/>
    </source>
</evidence>
<keyword evidence="3 5" id="KW-1133">Transmembrane helix</keyword>
<dbReference type="AlphaFoldDB" id="A0A7W6D558"/>
<keyword evidence="7" id="KW-1185">Reference proteome</keyword>
<keyword evidence="2 5" id="KW-0812">Transmembrane</keyword>
<dbReference type="PANTHER" id="PTHR43483">
    <property type="entry name" value="MEMBRANE TRANSPORTER PROTEIN HI_0806-RELATED"/>
    <property type="match status" value="1"/>
</dbReference>
<dbReference type="InterPro" id="IPR002781">
    <property type="entry name" value="TM_pro_TauE-like"/>
</dbReference>
<sequence>MDDLLLRVIIFAAAGLASGFFAGLFGIGGGTIRMPIFIYVFPWLGMAHAVMMHVATATSMALVIPSAISSTRKHYALGDLDLAVFKTWAIGLFIGVAIGLILLPFGSTEILQTLFAIYILLVGLYIALNHGRFFFGREPPKGAKMVGVSSVVGFIAAMTGTAGGTVATPILTAFNMQLERAMAISAATGLITGTVGAIGSIISGWNAKDLPSYSLGYVDVVIFLVMMPTVMIAAPIGVRVGHRMNERTLQLTYAGLLIVIGVDLLRRLFV</sequence>
<feature type="transmembrane region" description="Helical" evidence="5">
    <location>
        <begin position="217"/>
        <end position="238"/>
    </location>
</feature>
<evidence type="ECO:0000313" key="6">
    <source>
        <dbReference type="EMBL" id="MBB3973363.1"/>
    </source>
</evidence>
<feature type="transmembrane region" description="Helical" evidence="5">
    <location>
        <begin position="250"/>
        <end position="269"/>
    </location>
</feature>
<dbReference type="RefSeq" id="WP_183395243.1">
    <property type="nucleotide sequence ID" value="NZ_JACIDR010000003.1"/>
</dbReference>
<feature type="transmembrane region" description="Helical" evidence="5">
    <location>
        <begin position="39"/>
        <end position="64"/>
    </location>
</feature>